<dbReference type="InterPro" id="IPR010982">
    <property type="entry name" value="Lambda_DNA-bd_dom_sf"/>
</dbReference>
<dbReference type="GO" id="GO:0003677">
    <property type="term" value="F:DNA binding"/>
    <property type="evidence" value="ECO:0007669"/>
    <property type="project" value="InterPro"/>
</dbReference>
<gene>
    <name evidence="3" type="ORF">SAMN05444365_101538</name>
</gene>
<dbReference type="CDD" id="cd00093">
    <property type="entry name" value="HTH_XRE"/>
    <property type="match status" value="1"/>
</dbReference>
<accession>A0A1H3GUA3</accession>
<evidence type="ECO:0000259" key="2">
    <source>
        <dbReference type="PROSITE" id="PS50943"/>
    </source>
</evidence>
<evidence type="ECO:0000256" key="1">
    <source>
        <dbReference type="SAM" id="MobiDB-lite"/>
    </source>
</evidence>
<reference evidence="4" key="1">
    <citation type="submission" date="2016-10" db="EMBL/GenBank/DDBJ databases">
        <authorList>
            <person name="Varghese N."/>
            <person name="Submissions S."/>
        </authorList>
    </citation>
    <scope>NUCLEOTIDE SEQUENCE [LARGE SCALE GENOMIC DNA]</scope>
    <source>
        <strain evidence="4">DSM 45245</strain>
    </source>
</reference>
<evidence type="ECO:0000313" key="3">
    <source>
        <dbReference type="EMBL" id="SDY06074.1"/>
    </source>
</evidence>
<name>A0A1H3GUA3_9ACTN</name>
<protein>
    <submittedName>
        <fullName evidence="3">Helix-turn-helix domain-containing protein</fullName>
    </submittedName>
</protein>
<dbReference type="Proteomes" id="UP000242415">
    <property type="component" value="Unassembled WGS sequence"/>
</dbReference>
<dbReference type="PROSITE" id="PS50943">
    <property type="entry name" value="HTH_CROC1"/>
    <property type="match status" value="1"/>
</dbReference>
<feature type="region of interest" description="Disordered" evidence="1">
    <location>
        <begin position="131"/>
        <end position="168"/>
    </location>
</feature>
<keyword evidence="4" id="KW-1185">Reference proteome</keyword>
<dbReference type="SMART" id="SM00530">
    <property type="entry name" value="HTH_XRE"/>
    <property type="match status" value="1"/>
</dbReference>
<dbReference type="OrthoDB" id="3403264at2"/>
<dbReference type="Gene3D" id="1.10.260.40">
    <property type="entry name" value="lambda repressor-like DNA-binding domains"/>
    <property type="match status" value="1"/>
</dbReference>
<evidence type="ECO:0000313" key="4">
    <source>
        <dbReference type="Proteomes" id="UP000242415"/>
    </source>
</evidence>
<sequence length="168" mass="18765">MSDAVEPPDGTARVGEYPVAGLVRRARRIADLSQRQLARFAKVSPATVGRIEAGSMTPSLAVLERLLGAAGLYLAVVDQNGRVVLPMQDRDDLRDGAERRYPSHLDTICDPEPGEWWGDVYGLARPPETYHRDRGYRDAQRRRSQWEVRVAQNRGVPPPPPDPAFYGY</sequence>
<dbReference type="EMBL" id="FNPH01000001">
    <property type="protein sequence ID" value="SDY06074.1"/>
    <property type="molecule type" value="Genomic_DNA"/>
</dbReference>
<dbReference type="InterPro" id="IPR001387">
    <property type="entry name" value="Cro/C1-type_HTH"/>
</dbReference>
<proteinExistence type="predicted"/>
<dbReference type="SUPFAM" id="SSF47413">
    <property type="entry name" value="lambda repressor-like DNA-binding domains"/>
    <property type="match status" value="1"/>
</dbReference>
<dbReference type="Pfam" id="PF13560">
    <property type="entry name" value="HTH_31"/>
    <property type="match status" value="1"/>
</dbReference>
<feature type="compositionally biased region" description="Pro residues" evidence="1">
    <location>
        <begin position="156"/>
        <end position="168"/>
    </location>
</feature>
<dbReference type="RefSeq" id="WP_091550909.1">
    <property type="nucleotide sequence ID" value="NZ_FNPH01000001.1"/>
</dbReference>
<organism evidence="3 4">
    <name type="scientific">Micromonospora pattaloongensis</name>
    <dbReference type="NCBI Taxonomy" id="405436"/>
    <lineage>
        <taxon>Bacteria</taxon>
        <taxon>Bacillati</taxon>
        <taxon>Actinomycetota</taxon>
        <taxon>Actinomycetes</taxon>
        <taxon>Micromonosporales</taxon>
        <taxon>Micromonosporaceae</taxon>
        <taxon>Micromonospora</taxon>
    </lineage>
</organism>
<feature type="domain" description="HTH cro/C1-type" evidence="2">
    <location>
        <begin position="23"/>
        <end position="74"/>
    </location>
</feature>
<dbReference type="AlphaFoldDB" id="A0A1H3GUA3"/>
<feature type="compositionally biased region" description="Basic and acidic residues" evidence="1">
    <location>
        <begin position="131"/>
        <end position="146"/>
    </location>
</feature>